<dbReference type="EMBL" id="PQIB02000018">
    <property type="protein sequence ID" value="RLM54515.1"/>
    <property type="molecule type" value="Genomic_DNA"/>
</dbReference>
<keyword evidence="1" id="KW-0812">Transmembrane</keyword>
<evidence type="ECO:0000313" key="4">
    <source>
        <dbReference type="Proteomes" id="UP000275267"/>
    </source>
</evidence>
<dbReference type="Proteomes" id="UP000275267">
    <property type="component" value="Unassembled WGS sequence"/>
</dbReference>
<organism evidence="3 4">
    <name type="scientific">Panicum miliaceum</name>
    <name type="common">Proso millet</name>
    <name type="synonym">Broomcorn millet</name>
    <dbReference type="NCBI Taxonomy" id="4540"/>
    <lineage>
        <taxon>Eukaryota</taxon>
        <taxon>Viridiplantae</taxon>
        <taxon>Streptophyta</taxon>
        <taxon>Embryophyta</taxon>
        <taxon>Tracheophyta</taxon>
        <taxon>Spermatophyta</taxon>
        <taxon>Magnoliopsida</taxon>
        <taxon>Liliopsida</taxon>
        <taxon>Poales</taxon>
        <taxon>Poaceae</taxon>
        <taxon>PACMAD clade</taxon>
        <taxon>Panicoideae</taxon>
        <taxon>Panicodae</taxon>
        <taxon>Paniceae</taxon>
        <taxon>Panicinae</taxon>
        <taxon>Panicum</taxon>
        <taxon>Panicum sect. Panicum</taxon>
    </lineage>
</organism>
<feature type="chain" id="PRO_5018005659" evidence="2">
    <location>
        <begin position="28"/>
        <end position="161"/>
    </location>
</feature>
<dbReference type="STRING" id="4540.A0A3L6PEH2"/>
<keyword evidence="2" id="KW-0732">Signal</keyword>
<name>A0A3L6PEH2_PANMI</name>
<dbReference type="AlphaFoldDB" id="A0A3L6PEH2"/>
<keyword evidence="4" id="KW-1185">Reference proteome</keyword>
<feature type="signal peptide" evidence="2">
    <location>
        <begin position="1"/>
        <end position="27"/>
    </location>
</feature>
<keyword evidence="1" id="KW-1133">Transmembrane helix</keyword>
<protein>
    <submittedName>
        <fullName evidence="3">Alpha carbonic anhydrase 7-like isoform X2</fullName>
    </submittedName>
</protein>
<gene>
    <name evidence="3" type="ORF">C2845_PM10G15990</name>
</gene>
<comment type="caution">
    <text evidence="3">The sequence shown here is derived from an EMBL/GenBank/DDBJ whole genome shotgun (WGS) entry which is preliminary data.</text>
</comment>
<evidence type="ECO:0000256" key="2">
    <source>
        <dbReference type="SAM" id="SignalP"/>
    </source>
</evidence>
<accession>A0A3L6PEH2</accession>
<sequence length="161" mass="18190">MDLTNRPKQNCHMLLLLLLLARPPAEEGNGKKEQKLPSRNLTAARLLRPRGWHARHGTRWAAVAVLAVSLSLPLLVPFGAAQQEIGRRFGFTRARARHREWRFGNVLTGWIRRVTRRQVRLLRNAVHDGARRNARPIQEANGRGVSFYYTSPGHGRGAPGD</sequence>
<evidence type="ECO:0000313" key="3">
    <source>
        <dbReference type="EMBL" id="RLM54515.1"/>
    </source>
</evidence>
<feature type="transmembrane region" description="Helical" evidence="1">
    <location>
        <begin position="60"/>
        <end position="81"/>
    </location>
</feature>
<dbReference type="OrthoDB" id="429145at2759"/>
<proteinExistence type="predicted"/>
<evidence type="ECO:0000256" key="1">
    <source>
        <dbReference type="SAM" id="Phobius"/>
    </source>
</evidence>
<keyword evidence="1" id="KW-0472">Membrane</keyword>
<reference evidence="4" key="1">
    <citation type="journal article" date="2019" name="Nat. Commun.">
        <title>The genome of broomcorn millet.</title>
        <authorList>
            <person name="Zou C."/>
            <person name="Miki D."/>
            <person name="Li D."/>
            <person name="Tang Q."/>
            <person name="Xiao L."/>
            <person name="Rajput S."/>
            <person name="Deng P."/>
            <person name="Jia W."/>
            <person name="Huang R."/>
            <person name="Zhang M."/>
            <person name="Sun Y."/>
            <person name="Hu J."/>
            <person name="Fu X."/>
            <person name="Schnable P.S."/>
            <person name="Li F."/>
            <person name="Zhang H."/>
            <person name="Feng B."/>
            <person name="Zhu X."/>
            <person name="Liu R."/>
            <person name="Schnable J.C."/>
            <person name="Zhu J.-K."/>
            <person name="Zhang H."/>
        </authorList>
    </citation>
    <scope>NUCLEOTIDE SEQUENCE [LARGE SCALE GENOMIC DNA]</scope>
</reference>